<reference evidence="11 12" key="1">
    <citation type="submission" date="2023-06" db="EMBL/GenBank/DDBJ databases">
        <title>Roseiconus lacunae JC819 isolated from Gulf of Mannar region, Tamil Nadu.</title>
        <authorList>
            <person name="Pk S."/>
            <person name="Ch S."/>
            <person name="Ch V.R."/>
        </authorList>
    </citation>
    <scope>NUCLEOTIDE SEQUENCE [LARGE SCALE GENOMIC DNA]</scope>
    <source>
        <strain evidence="11 12">JC819</strain>
    </source>
</reference>
<keyword evidence="6" id="KW-0732">Signal</keyword>
<keyword evidence="12" id="KW-1185">Reference proteome</keyword>
<comment type="caution">
    <text evidence="11">The sequence shown here is derived from an EMBL/GenBank/DDBJ whole genome shotgun (WGS) entry which is preliminary data.</text>
</comment>
<feature type="transmembrane region" description="Helical" evidence="9">
    <location>
        <begin position="44"/>
        <end position="66"/>
    </location>
</feature>
<dbReference type="Gene3D" id="1.10.3860.10">
    <property type="entry name" value="Sodium:dicarboxylate symporter"/>
    <property type="match status" value="1"/>
</dbReference>
<dbReference type="Pfam" id="PF00497">
    <property type="entry name" value="SBP_bac_3"/>
    <property type="match status" value="1"/>
</dbReference>
<feature type="transmembrane region" description="Helical" evidence="9">
    <location>
        <begin position="365"/>
        <end position="387"/>
    </location>
</feature>
<name>A0ABT7PJ53_9BACT</name>
<keyword evidence="8 9" id="KW-0472">Membrane</keyword>
<evidence type="ECO:0000259" key="10">
    <source>
        <dbReference type="SMART" id="SM00062"/>
    </source>
</evidence>
<keyword evidence="5 9" id="KW-0812">Transmembrane</keyword>
<dbReference type="SUPFAM" id="SSF53850">
    <property type="entry name" value="Periplasmic binding protein-like II"/>
    <property type="match status" value="1"/>
</dbReference>
<feature type="transmembrane region" description="Helical" evidence="9">
    <location>
        <begin position="21"/>
        <end position="38"/>
    </location>
</feature>
<feature type="transmembrane region" description="Helical" evidence="9">
    <location>
        <begin position="407"/>
        <end position="429"/>
    </location>
</feature>
<dbReference type="PANTHER" id="PTHR35936:SF19">
    <property type="entry name" value="AMINO-ACID-BINDING PROTEIN YXEM-RELATED"/>
    <property type="match status" value="1"/>
</dbReference>
<feature type="transmembrane region" description="Helical" evidence="9">
    <location>
        <begin position="78"/>
        <end position="102"/>
    </location>
</feature>
<dbReference type="PANTHER" id="PTHR35936">
    <property type="entry name" value="MEMBRANE-BOUND LYTIC MUREIN TRANSGLYCOSYLASE F"/>
    <property type="match status" value="1"/>
</dbReference>
<comment type="similarity">
    <text evidence="3">Belongs to the bacterial solute-binding protein 3 family.</text>
</comment>
<feature type="transmembrane region" description="Helical" evidence="9">
    <location>
        <begin position="333"/>
        <end position="353"/>
    </location>
</feature>
<dbReference type="InterPro" id="IPR001991">
    <property type="entry name" value="Na-dicarboxylate_symporter"/>
</dbReference>
<keyword evidence="7 9" id="KW-1133">Transmembrane helix</keyword>
<evidence type="ECO:0000256" key="9">
    <source>
        <dbReference type="SAM" id="Phobius"/>
    </source>
</evidence>
<evidence type="ECO:0000256" key="4">
    <source>
        <dbReference type="ARBA" id="ARBA00022448"/>
    </source>
</evidence>
<feature type="transmembrane region" description="Helical" evidence="9">
    <location>
        <begin position="304"/>
        <end position="321"/>
    </location>
</feature>
<dbReference type="Proteomes" id="UP001239462">
    <property type="component" value="Unassembled WGS sequence"/>
</dbReference>
<evidence type="ECO:0000256" key="8">
    <source>
        <dbReference type="ARBA" id="ARBA00023136"/>
    </source>
</evidence>
<accession>A0ABT7PJ53</accession>
<feature type="transmembrane region" description="Helical" evidence="9">
    <location>
        <begin position="183"/>
        <end position="203"/>
    </location>
</feature>
<evidence type="ECO:0000256" key="7">
    <source>
        <dbReference type="ARBA" id="ARBA00022989"/>
    </source>
</evidence>
<dbReference type="InterPro" id="IPR018313">
    <property type="entry name" value="SBP_3_CS"/>
</dbReference>
<evidence type="ECO:0000313" key="12">
    <source>
        <dbReference type="Proteomes" id="UP001239462"/>
    </source>
</evidence>
<proteinExistence type="inferred from homology"/>
<feature type="transmembrane region" description="Helical" evidence="9">
    <location>
        <begin position="215"/>
        <end position="240"/>
    </location>
</feature>
<evidence type="ECO:0000256" key="1">
    <source>
        <dbReference type="ARBA" id="ARBA00004141"/>
    </source>
</evidence>
<comment type="subcellular location">
    <subcellularLocation>
        <location evidence="2">Cell envelope</location>
    </subcellularLocation>
    <subcellularLocation>
        <location evidence="1">Membrane</location>
        <topology evidence="1">Multi-pass membrane protein</topology>
    </subcellularLocation>
</comment>
<dbReference type="Pfam" id="PF00375">
    <property type="entry name" value="SDF"/>
    <property type="match status" value="1"/>
</dbReference>
<evidence type="ECO:0000256" key="2">
    <source>
        <dbReference type="ARBA" id="ARBA00004196"/>
    </source>
</evidence>
<evidence type="ECO:0000256" key="5">
    <source>
        <dbReference type="ARBA" id="ARBA00022692"/>
    </source>
</evidence>
<dbReference type="InterPro" id="IPR001638">
    <property type="entry name" value="Solute-binding_3/MltF_N"/>
</dbReference>
<protein>
    <submittedName>
        <fullName evidence="11">Cation:dicarboxylase symporter family transporter</fullName>
    </submittedName>
</protein>
<dbReference type="RefSeq" id="WP_289164153.1">
    <property type="nucleotide sequence ID" value="NZ_JASZZN010000009.1"/>
</dbReference>
<evidence type="ECO:0000256" key="6">
    <source>
        <dbReference type="ARBA" id="ARBA00022729"/>
    </source>
</evidence>
<dbReference type="InterPro" id="IPR036458">
    <property type="entry name" value="Na:dicarbo_symporter_sf"/>
</dbReference>
<dbReference type="SUPFAM" id="SSF118215">
    <property type="entry name" value="Proton glutamate symport protein"/>
    <property type="match status" value="1"/>
</dbReference>
<feature type="transmembrane region" description="Helical" evidence="9">
    <location>
        <begin position="142"/>
        <end position="162"/>
    </location>
</feature>
<dbReference type="EMBL" id="JASZZN010000009">
    <property type="protein sequence ID" value="MDM4016510.1"/>
    <property type="molecule type" value="Genomic_DNA"/>
</dbReference>
<organism evidence="11 12">
    <name type="scientific">Roseiconus lacunae</name>
    <dbReference type="NCBI Taxonomy" id="2605694"/>
    <lineage>
        <taxon>Bacteria</taxon>
        <taxon>Pseudomonadati</taxon>
        <taxon>Planctomycetota</taxon>
        <taxon>Planctomycetia</taxon>
        <taxon>Pirellulales</taxon>
        <taxon>Pirellulaceae</taxon>
        <taxon>Roseiconus</taxon>
    </lineage>
</organism>
<feature type="domain" description="Solute-binding protein family 3/N-terminal" evidence="10">
    <location>
        <begin position="482"/>
        <end position="704"/>
    </location>
</feature>
<evidence type="ECO:0000313" key="11">
    <source>
        <dbReference type="EMBL" id="MDM4016510.1"/>
    </source>
</evidence>
<dbReference type="SMART" id="SM00062">
    <property type="entry name" value="PBPb"/>
    <property type="match status" value="1"/>
</dbReference>
<keyword evidence="4" id="KW-0813">Transport</keyword>
<dbReference type="Gene3D" id="3.40.190.10">
    <property type="entry name" value="Periplasmic binding protein-like II"/>
    <property type="match status" value="2"/>
</dbReference>
<dbReference type="PROSITE" id="PS01039">
    <property type="entry name" value="SBP_BACTERIAL_3"/>
    <property type="match status" value="1"/>
</dbReference>
<evidence type="ECO:0000256" key="3">
    <source>
        <dbReference type="ARBA" id="ARBA00010333"/>
    </source>
</evidence>
<gene>
    <name evidence="11" type="ORF">QTN89_13785</name>
</gene>
<sequence length="724" mass="79814">MKRSQTIQPTGTAGQRIMIGLGAGVLLGLFFGEALAGLEVFGQAYVGLLQMTVLPYLVVSIIAKVGRLKVAQTKELGLAAFAVLILFVVLGISLIVCFAGLLPPTEGAAFFSSASEPASVGWQSLLTQFIPTNVFHSLAEGYVPGIVVFCLFFGGAMMLTPDKESLLDLLEICSAGLSHVNRFLVKLAPIGLFALTAAAAGTLRFEELVRLQAYLIMYAMASIVTAYVVLPAIVCNLTSIRYRDFVHAIQEPVLIAIATGKLVVTLPLIIEKCDGLLMQNAGRDQSSPDATASVLVPLAYPFPHLGKMLTFTFIVFAAWYSGKELSFLETLQVATLGAIFSFASPLVTIPYLLDQYQLPQDLMSLFVLPGFITMRLGDVVGVVHLMALSTIVSEYSRRSLCVRWNRLMPSLAGGLICIAAMIAGGRLYLTSTTLRYDLDQQFLALEIQSPHEDVIVHAAADELPEQERSQRSTLERIIESGTCRVGFLPDAMPYCFFNSRQHLVGLDVELMHRLAKRLEIRLEFVPCSHETFLQRLASNEIDIAIGGVLLLPERLAKVGLTQPYRTATLAVVTQDHRRGEFGSWENFKNNPEVHLGANHIDVAKSIKRNLGPLRVEVIEPPKQYFTGDRPEIDGMVMAAEIGAVWNILYPNHTVVIPTPRIRRPVSFVVRSEDRAWLKLLDRWIDFERLDGSLDQLEIYWIQGGGTKTKPPRWSVIDDVLGWTN</sequence>